<evidence type="ECO:0000259" key="2">
    <source>
        <dbReference type="Pfam" id="PF13351"/>
    </source>
</evidence>
<organism evidence="3 5">
    <name type="scientific">Mucilaginibacter rubeus</name>
    <dbReference type="NCBI Taxonomy" id="2027860"/>
    <lineage>
        <taxon>Bacteria</taxon>
        <taxon>Pseudomonadati</taxon>
        <taxon>Bacteroidota</taxon>
        <taxon>Sphingobacteriia</taxon>
        <taxon>Sphingobacteriales</taxon>
        <taxon>Sphingobacteriaceae</taxon>
        <taxon>Mucilaginibacter</taxon>
    </lineage>
</organism>
<evidence type="ECO:0000313" key="4">
    <source>
        <dbReference type="EMBL" id="QTE52522.1"/>
    </source>
</evidence>
<dbReference type="EMBL" id="CP071880">
    <property type="protein sequence ID" value="QTE52522.1"/>
    <property type="molecule type" value="Genomic_DNA"/>
</dbReference>
<sequence length="259" mass="29164">MIRQQYNLQDLPMADLERIGLAKKGQLSLDEDDLNAMLSGRRTDMLRLENLQADGIHIPALDAKLSLRPNAEGKLDLLVHPIYKDIEPPYYLTAEEAEQLEKGEKVNIDKVIVDKDGKAKEVLVEFDRDTNEFIITDTEQILAPEEINGLPLTPQQKEKYRKGQEVETDDGTTIQYSAKDKHGVRSDRLALIASVLIDGGVSYILFKGLNALFNKPQKKEPGTNYHKAIEKLKAEGIKVDQQNTPDNDADEERAETVSR</sequence>
<dbReference type="Proteomes" id="UP000663940">
    <property type="component" value="Chromosome"/>
</dbReference>
<dbReference type="InterPro" id="IPR025343">
    <property type="entry name" value="DUF4099"/>
</dbReference>
<gene>
    <name evidence="3" type="ORF">DIU31_016100</name>
    <name evidence="4" type="ORF">J3L21_11390</name>
</gene>
<dbReference type="RefSeq" id="WP_112654597.1">
    <property type="nucleotide sequence ID" value="NZ_CP043451.1"/>
</dbReference>
<name>A0AAE6JG68_9SPHI</name>
<evidence type="ECO:0000313" key="5">
    <source>
        <dbReference type="Proteomes" id="UP000250557"/>
    </source>
</evidence>
<dbReference type="Proteomes" id="UP000250557">
    <property type="component" value="Chromosome"/>
</dbReference>
<evidence type="ECO:0000313" key="3">
    <source>
        <dbReference type="EMBL" id="QEM04960.1"/>
    </source>
</evidence>
<feature type="region of interest" description="Disordered" evidence="1">
    <location>
        <begin position="236"/>
        <end position="259"/>
    </location>
</feature>
<evidence type="ECO:0000256" key="1">
    <source>
        <dbReference type="SAM" id="MobiDB-lite"/>
    </source>
</evidence>
<keyword evidence="6" id="KW-1185">Reference proteome</keyword>
<protein>
    <submittedName>
        <fullName evidence="3">DUF4099 domain-containing protein</fullName>
    </submittedName>
</protein>
<dbReference type="AlphaFoldDB" id="A0AAE6JG68"/>
<dbReference type="Pfam" id="PF13351">
    <property type="entry name" value="DUF4099"/>
    <property type="match status" value="1"/>
</dbReference>
<dbReference type="EMBL" id="CP043451">
    <property type="protein sequence ID" value="QEM04960.1"/>
    <property type="molecule type" value="Genomic_DNA"/>
</dbReference>
<feature type="domain" description="DUF4099" evidence="2">
    <location>
        <begin position="6"/>
        <end position="86"/>
    </location>
</feature>
<proteinExistence type="predicted"/>
<evidence type="ECO:0000313" key="6">
    <source>
        <dbReference type="Proteomes" id="UP000663940"/>
    </source>
</evidence>
<accession>A0AAE6JG68</accession>
<reference evidence="4 6" key="2">
    <citation type="submission" date="2021-03" db="EMBL/GenBank/DDBJ databases">
        <title>Mucilaginibacter strains isolated from gold and copper mining confer multi heavy-metal resistance.</title>
        <authorList>
            <person name="Li Y."/>
        </authorList>
    </citation>
    <scope>NUCLEOTIDE SEQUENCE [LARGE SCALE GENOMIC DNA]</scope>
    <source>
        <strain evidence="4 6">P2-4</strain>
    </source>
</reference>
<reference evidence="3 5" key="1">
    <citation type="submission" date="2019-08" db="EMBL/GenBank/DDBJ databases">
        <title>Comparative genome analysis confer to the adaptation heavy metal polluted environment.</title>
        <authorList>
            <person name="Li Y."/>
        </authorList>
    </citation>
    <scope>NUCLEOTIDE SEQUENCE [LARGE SCALE GENOMIC DNA]</scope>
    <source>
        <strain evidence="3 5">P2</strain>
    </source>
</reference>